<feature type="region of interest" description="Disordered" evidence="10">
    <location>
        <begin position="261"/>
        <end position="297"/>
    </location>
</feature>
<dbReference type="SUPFAM" id="SSF53790">
    <property type="entry name" value="Tetrapyrrole methylase"/>
    <property type="match status" value="1"/>
</dbReference>
<dbReference type="PRINTS" id="PR00407">
    <property type="entry name" value="EUMOPTERIN"/>
</dbReference>
<keyword evidence="14" id="KW-1185">Reference proteome</keyword>
<dbReference type="InterPro" id="IPR008335">
    <property type="entry name" value="Mopterin_OxRdtase_euk"/>
</dbReference>
<dbReference type="PRINTS" id="PR00363">
    <property type="entry name" value="CYTOCHROMEB5"/>
</dbReference>
<sequence>MKRGDSVLIDEEQVQAPLVRKDLDDPDWIDELSPTCQKWLGVFFAVLSGAFYGMNFLPITLAVEQELITSHMDGVLSHFSGVLIAQLSMFIVYSVYRKGKPDLFPSAVIPAMITGTTWAVAFLCWLYANSVLGEAFTFPILATAPSVLELPPLKAQPRPAMTGKTAEEVEQSLNPVFRAWANFKIGNYEECGKICDERVSSEDIGHPLWRIKVAALTEDAKIIDEDLGESTVSEEIFGEQVMQKTARPGTSLKTAKKANEKGGYNANSASVRPQTGAGPMTGYARPGTSTRPGTGKLTTAEGLKTARIATASLRPLTNFGRSIQTASLDPMDGPYIKTSRLNLPQIAKDSSNAKILFEYITNVLADYRTALSLAEAAAQEHPDEHYWSYAQGVSYLRLGMSRKAEEHAKSYVSKTIDPAGALLLSSVYRKLDQPTAACEALKTGNGAASCFYKDDIIRSFSLYTKALQIGPPCASLYNNLALASVSIGQVDLGFRSFSKALDAAINDEDFELVWYNIGTAAISIGDFPLAERAYKISSVYGNGGYSLNNLSVLASLADNKSHAANLLAQSNDIDSTWEAQWNSALLAKERGDLQTAYLKSTLSAELNQEEKRNADFLQREVILADRAMVEQESDIMLENANNEDVCFLVVGDVFAATTHSDLVLRCKAKDEKVFTADEVSQHNSLESLWVSYKGKVYDVTEFAQSHPGGAKNLLLAAGKDLAPFWGLYQQHSADHVQEILARYYIGKLDPKSVKKSSTNNSDKNSAYSNEPERHPAMKINNPTPFNGEPPPSLLLRSFITPNELHFIRNRLPVPQVDISTFTLDIALPSGKTIPLTIDALKDKFEVVEIPITLMCAGNRRAEFNAKVKDKKVNGLSWDQCAISTARWKGVLLADILEHCGISYKECRAKGLVHLSVEGLDAGPDGVGTGASIPLERAFDRSASVMVAFEMNGEEIPRDHGFPLRLIVPGTVGARNIKWLSKISVSTEESESPTQRRDYKLFGPNITNVKTIPWEKAPSVQYLPVTSAILEPSTGTRVEPGETFFNNAPKFKQYLRFLRFTRFKEGYAYSGAGNGITRVDISVDGGQTWTQTDIYNENDPYTQRSFAWTLWNYELEIPEDIKEDKIEICIRAIDSNCNTQPEKIDALWNIRGLLNNSWHRIELLVDRQ</sequence>
<evidence type="ECO:0000313" key="14">
    <source>
        <dbReference type="Proteomes" id="UP001158576"/>
    </source>
</evidence>
<dbReference type="InterPro" id="IPR000572">
    <property type="entry name" value="OxRdtase_Mopterin-bd_dom"/>
</dbReference>
<feature type="region of interest" description="Disordered" evidence="10">
    <location>
        <begin position="752"/>
        <end position="775"/>
    </location>
</feature>
<dbReference type="Gene3D" id="1.25.40.10">
    <property type="entry name" value="Tetratricopeptide repeat domain"/>
    <property type="match status" value="1"/>
</dbReference>
<dbReference type="InterPro" id="IPR036374">
    <property type="entry name" value="OxRdtase_Mopterin-bd_sf"/>
</dbReference>
<keyword evidence="11" id="KW-1133">Transmembrane helix</keyword>
<feature type="transmembrane region" description="Helical" evidence="11">
    <location>
        <begin position="108"/>
        <end position="128"/>
    </location>
</feature>
<evidence type="ECO:0000256" key="6">
    <source>
        <dbReference type="ARBA" id="ARBA00022723"/>
    </source>
</evidence>
<dbReference type="InterPro" id="IPR035996">
    <property type="entry name" value="4pyrrol_Methylase_sf"/>
</dbReference>
<keyword evidence="6" id="KW-0479">Metal-binding</keyword>
<evidence type="ECO:0000256" key="3">
    <source>
        <dbReference type="ARBA" id="ARBA00004971"/>
    </source>
</evidence>
<dbReference type="SUPFAM" id="SSF48452">
    <property type="entry name" value="TPR-like"/>
    <property type="match status" value="1"/>
</dbReference>
<feature type="compositionally biased region" description="Low complexity" evidence="10">
    <location>
        <begin position="755"/>
        <end position="765"/>
    </location>
</feature>
<feature type="transmembrane region" description="Helical" evidence="11">
    <location>
        <begin position="75"/>
        <end position="96"/>
    </location>
</feature>
<keyword evidence="5" id="KW-0500">Molybdenum</keyword>
<reference evidence="13 14" key="1">
    <citation type="submission" date="2021-04" db="EMBL/GenBank/DDBJ databases">
        <authorList>
            <person name="Bliznina A."/>
        </authorList>
    </citation>
    <scope>NUCLEOTIDE SEQUENCE [LARGE SCALE GENOMIC DNA]</scope>
</reference>
<organism evidence="13 14">
    <name type="scientific">Oikopleura dioica</name>
    <name type="common">Tunicate</name>
    <dbReference type="NCBI Taxonomy" id="34765"/>
    <lineage>
        <taxon>Eukaryota</taxon>
        <taxon>Metazoa</taxon>
        <taxon>Chordata</taxon>
        <taxon>Tunicata</taxon>
        <taxon>Appendicularia</taxon>
        <taxon>Copelata</taxon>
        <taxon>Oikopleuridae</taxon>
        <taxon>Oikopleura</taxon>
    </lineage>
</organism>
<evidence type="ECO:0000256" key="8">
    <source>
        <dbReference type="ARBA" id="ARBA00033734"/>
    </source>
</evidence>
<evidence type="ECO:0000256" key="1">
    <source>
        <dbReference type="ARBA" id="ARBA00001924"/>
    </source>
</evidence>
<dbReference type="SMART" id="SM01117">
    <property type="entry name" value="Cyt-b5"/>
    <property type="match status" value="1"/>
</dbReference>
<dbReference type="InterPro" id="IPR011990">
    <property type="entry name" value="TPR-like_helical_dom_sf"/>
</dbReference>
<evidence type="ECO:0000259" key="12">
    <source>
        <dbReference type="PROSITE" id="PS50255"/>
    </source>
</evidence>
<dbReference type="SUPFAM" id="SSF55856">
    <property type="entry name" value="Cytochrome b5-like heme/steroid binding domain"/>
    <property type="match status" value="1"/>
</dbReference>
<dbReference type="PROSITE" id="PS50255">
    <property type="entry name" value="CYTOCHROME_B5_2"/>
    <property type="match status" value="1"/>
</dbReference>
<dbReference type="SUPFAM" id="SSF56524">
    <property type="entry name" value="Oxidoreductase molybdopterin-binding domain"/>
    <property type="match status" value="1"/>
</dbReference>
<dbReference type="Pfam" id="PF00174">
    <property type="entry name" value="Oxidored_molyb"/>
    <property type="match status" value="1"/>
</dbReference>
<proteinExistence type="predicted"/>
<gene>
    <name evidence="13" type="ORF">OKIOD_LOCUS11972</name>
</gene>
<name>A0ABN7SWZ0_OIKDI</name>
<comment type="pathway">
    <text evidence="2">Sulfur metabolism.</text>
</comment>
<evidence type="ECO:0000256" key="5">
    <source>
        <dbReference type="ARBA" id="ARBA00022505"/>
    </source>
</evidence>
<dbReference type="InterPro" id="IPR036400">
    <property type="entry name" value="Cyt_B5-like_heme/steroid_sf"/>
</dbReference>
<evidence type="ECO:0000256" key="7">
    <source>
        <dbReference type="ARBA" id="ARBA00023002"/>
    </source>
</evidence>
<dbReference type="Pfam" id="PF03404">
    <property type="entry name" value="Mo-co_dimer"/>
    <property type="match status" value="1"/>
</dbReference>
<dbReference type="SUPFAM" id="SSF81296">
    <property type="entry name" value="E set domains"/>
    <property type="match status" value="1"/>
</dbReference>
<dbReference type="InterPro" id="IPR014777">
    <property type="entry name" value="4pyrrole_Mease_sub1"/>
</dbReference>
<comment type="cofactor">
    <cofactor evidence="1">
        <name>Mo-molybdopterin</name>
        <dbReference type="ChEBI" id="CHEBI:71302"/>
    </cofactor>
</comment>
<evidence type="ECO:0000256" key="2">
    <source>
        <dbReference type="ARBA" id="ARBA00004678"/>
    </source>
</evidence>
<dbReference type="EC" id="1.8.3.1" evidence="4"/>
<accession>A0ABN7SWZ0</accession>
<dbReference type="InterPro" id="IPR014756">
    <property type="entry name" value="Ig_E-set"/>
</dbReference>
<dbReference type="Gene3D" id="3.40.1010.10">
    <property type="entry name" value="Cobalt-precorrin-4 Transmethylase, Domain 1"/>
    <property type="match status" value="1"/>
</dbReference>
<evidence type="ECO:0000256" key="11">
    <source>
        <dbReference type="SAM" id="Phobius"/>
    </source>
</evidence>
<dbReference type="InterPro" id="IPR005066">
    <property type="entry name" value="MoCF_OxRdtse_dimer"/>
</dbReference>
<comment type="pathway">
    <text evidence="3">Energy metabolism; sulfur metabolism.</text>
</comment>
<evidence type="ECO:0000313" key="13">
    <source>
        <dbReference type="EMBL" id="CAG5107211.1"/>
    </source>
</evidence>
<keyword evidence="11" id="KW-0812">Transmembrane</keyword>
<dbReference type="PANTHER" id="PTHR19372">
    <property type="entry name" value="SULFITE REDUCTASE"/>
    <property type="match status" value="1"/>
</dbReference>
<dbReference type="Pfam" id="PF07857">
    <property type="entry name" value="TMEM144"/>
    <property type="match status" value="1"/>
</dbReference>
<dbReference type="Gene3D" id="3.90.420.10">
    <property type="entry name" value="Oxidoreductase, molybdopterin-binding domain"/>
    <property type="match status" value="1"/>
</dbReference>
<dbReference type="EMBL" id="OU015566">
    <property type="protein sequence ID" value="CAG5107211.1"/>
    <property type="molecule type" value="Genomic_DNA"/>
</dbReference>
<dbReference type="Proteomes" id="UP001158576">
    <property type="component" value="Chromosome 1"/>
</dbReference>
<evidence type="ECO:0000256" key="10">
    <source>
        <dbReference type="SAM" id="MobiDB-lite"/>
    </source>
</evidence>
<dbReference type="InterPro" id="IPR001199">
    <property type="entry name" value="Cyt_B5-like_heme/steroid-bd"/>
</dbReference>
<dbReference type="Gene3D" id="3.10.120.10">
    <property type="entry name" value="Cytochrome b5-like heme/steroid binding domain"/>
    <property type="match status" value="1"/>
</dbReference>
<evidence type="ECO:0000256" key="9">
    <source>
        <dbReference type="ARBA" id="ARBA00049078"/>
    </source>
</evidence>
<feature type="transmembrane region" description="Helical" evidence="11">
    <location>
        <begin position="39"/>
        <end position="63"/>
    </location>
</feature>
<dbReference type="InterPro" id="IPR012435">
    <property type="entry name" value="TMEM144"/>
</dbReference>
<dbReference type="Gene3D" id="2.60.40.650">
    <property type="match status" value="1"/>
</dbReference>
<comment type="catalytic activity">
    <reaction evidence="9">
        <text>sulfite + O2 + H2O = sulfate + H2O2</text>
        <dbReference type="Rhea" id="RHEA:24600"/>
        <dbReference type="ChEBI" id="CHEBI:15377"/>
        <dbReference type="ChEBI" id="CHEBI:15379"/>
        <dbReference type="ChEBI" id="CHEBI:16189"/>
        <dbReference type="ChEBI" id="CHEBI:16240"/>
        <dbReference type="ChEBI" id="CHEBI:17359"/>
        <dbReference type="EC" id="1.8.3.1"/>
    </reaction>
    <physiologicalReaction direction="left-to-right" evidence="9">
        <dbReference type="Rhea" id="RHEA:24601"/>
    </physiologicalReaction>
</comment>
<evidence type="ECO:0000256" key="4">
    <source>
        <dbReference type="ARBA" id="ARBA00012505"/>
    </source>
</evidence>
<dbReference type="PANTHER" id="PTHR19372:SF7">
    <property type="entry name" value="SULFITE OXIDASE, MITOCHONDRIAL"/>
    <property type="match status" value="1"/>
</dbReference>
<feature type="domain" description="Cytochrome b5 heme-binding" evidence="12">
    <location>
        <begin position="671"/>
        <end position="749"/>
    </location>
</feature>
<comment type="function">
    <text evidence="8">Catalyzes the oxidation of sulfite to sulfate, the terminal reaction in the oxidative degradation of sulfur-containing amino acids.</text>
</comment>
<keyword evidence="7" id="KW-0560">Oxidoreductase</keyword>
<dbReference type="Pfam" id="PF00173">
    <property type="entry name" value="Cyt-b5"/>
    <property type="match status" value="1"/>
</dbReference>
<keyword evidence="11" id="KW-0472">Membrane</keyword>
<protein>
    <recommendedName>
        <fullName evidence="4">sulfite oxidase</fullName>
        <ecNumber evidence="4">1.8.3.1</ecNumber>
    </recommendedName>
</protein>